<comment type="caution">
    <text evidence="1">The sequence shown here is derived from an EMBL/GenBank/DDBJ whole genome shotgun (WGS) entry which is preliminary data.</text>
</comment>
<dbReference type="Proteomes" id="UP000002985">
    <property type="component" value="Unassembled WGS sequence"/>
</dbReference>
<organism evidence="1 2">
    <name type="scientific">Candidatus Jettenia caeni</name>
    <dbReference type="NCBI Taxonomy" id="247490"/>
    <lineage>
        <taxon>Bacteria</taxon>
        <taxon>Pseudomonadati</taxon>
        <taxon>Planctomycetota</taxon>
        <taxon>Candidatus Brocadiia</taxon>
        <taxon>Candidatus Brocadiales</taxon>
        <taxon>Candidatus Brocadiaceae</taxon>
        <taxon>Candidatus Jettenia</taxon>
    </lineage>
</organism>
<reference evidence="1 2" key="1">
    <citation type="journal article" date="2012" name="FEBS Lett.">
        <title>Anammox organism KSU-1 expresses a NirK-type copper-containing nitrite reductase instead of a NirS-type with cytochrome cd1.</title>
        <authorList>
            <person name="Hira D."/>
            <person name="Toh H."/>
            <person name="Migita C.T."/>
            <person name="Okubo H."/>
            <person name="Nishiyama T."/>
            <person name="Hattori M."/>
            <person name="Furukawa K."/>
            <person name="Fujii T."/>
        </authorList>
    </citation>
    <scope>NUCLEOTIDE SEQUENCE [LARGE SCALE GENOMIC DNA]</scope>
</reference>
<evidence type="ECO:0000313" key="2">
    <source>
        <dbReference type="Proteomes" id="UP000002985"/>
    </source>
</evidence>
<evidence type="ECO:0000313" key="1">
    <source>
        <dbReference type="EMBL" id="GAB63773.1"/>
    </source>
</evidence>
<keyword evidence="2" id="KW-1185">Reference proteome</keyword>
<gene>
    <name evidence="1" type="ORF">KSU1_D0464</name>
</gene>
<protein>
    <submittedName>
        <fullName evidence="1">Uncharacterized protein</fullName>
    </submittedName>
</protein>
<proteinExistence type="predicted"/>
<name>I3IPX8_9BACT</name>
<dbReference type="AlphaFoldDB" id="I3IPX8"/>
<dbReference type="EMBL" id="BAFH01000004">
    <property type="protein sequence ID" value="GAB63773.1"/>
    <property type="molecule type" value="Genomic_DNA"/>
</dbReference>
<sequence>MKTPQRFTLCDSLGGKAGIRNKAKIIRKYRKGLLLKNKRINRGQCILIGRVGKKCILVRTMRNPS</sequence>
<accession>I3IPX8</accession>